<dbReference type="Gene3D" id="4.10.110.10">
    <property type="entry name" value="Spasmolytic Protein, domain 1"/>
    <property type="match status" value="1"/>
</dbReference>
<dbReference type="InterPro" id="IPR030458">
    <property type="entry name" value="Glyco_hydro_31_AS"/>
</dbReference>
<evidence type="ECO:0000256" key="8">
    <source>
        <dbReference type="RuleBase" id="RU361185"/>
    </source>
</evidence>
<dbReference type="Pfam" id="PF01055">
    <property type="entry name" value="Glyco_hydro_31_2nd"/>
    <property type="match status" value="1"/>
</dbReference>
<dbReference type="GO" id="GO:0005975">
    <property type="term" value="P:carbohydrate metabolic process"/>
    <property type="evidence" value="ECO:0007669"/>
    <property type="project" value="InterPro"/>
</dbReference>
<sequence>MSRTLLPAPALALLLAACLTSAAPPLDACDRLGPRVQCGSIAVSQRTCEEQDCCWTVQPLDTEPWQPDVFLPSCFYPNTGASEYALQEPSVGLAEGDMGNATLTNMTSTQPELGGDFQTAALSVEEFTPGKAHHVLRIRIIPLNASAPPRWEVPPEFFAPDSLLAGGDGGGTQPVTAPRQFEVDVEDAPFGFTVLRVDRQSGAPLATTFNSSGLRLILKASAGTTCWPLGADQYLELSTHVDAASYIYGGGERSSETTYMTRNGYPYAGWARDQNPQVPMRNTYSSWPFALVLEQDGTAWGALLLNSNGMEMAATPDKLTWRAIGGAIDLFVFLGPTPLDVIDQLTAVVGRPVMQPFWAFGFHQYGYKTVWENFVSRLHANDQHWVPILDPGIKIDEGFDPYLDGLQQNAYILDERGDPYIGWVWPGGCHFPDFGFNPAVDAYWLAQLDIYNGYAQWDGLWIDMNEIANFCTGNVCHMPTAEAVANQRGFPPFQCQLLCYDSLTAGLSNADLALTSSVLARHAGDVLEYDAHNLYGLAEARVTAAAIRLIKGTRPFILTRATRL</sequence>
<evidence type="ECO:0000259" key="10">
    <source>
        <dbReference type="PROSITE" id="PS51448"/>
    </source>
</evidence>
<dbReference type="CDD" id="cd14752">
    <property type="entry name" value="GH31_N"/>
    <property type="match status" value="1"/>
</dbReference>
<dbReference type="InterPro" id="IPR017853">
    <property type="entry name" value="GH"/>
</dbReference>
<organism evidence="12">
    <name type="scientific">Chlorella variabilis</name>
    <name type="common">Green alga</name>
    <dbReference type="NCBI Taxonomy" id="554065"/>
    <lineage>
        <taxon>Eukaryota</taxon>
        <taxon>Viridiplantae</taxon>
        <taxon>Chlorophyta</taxon>
        <taxon>core chlorophytes</taxon>
        <taxon>Trebouxiophyceae</taxon>
        <taxon>Chlorellales</taxon>
        <taxon>Chlorellaceae</taxon>
        <taxon>Chlorella clade</taxon>
        <taxon>Chlorella</taxon>
    </lineage>
</organism>
<keyword evidence="8" id="KW-0326">Glycosidase</keyword>
<name>E1ZSY6_CHLVA</name>
<dbReference type="InterPro" id="IPR000519">
    <property type="entry name" value="P_trefoil_dom"/>
</dbReference>
<dbReference type="OrthoDB" id="526025at2759"/>
<dbReference type="Gene3D" id="3.20.20.80">
    <property type="entry name" value="Glycosidases"/>
    <property type="match status" value="1"/>
</dbReference>
<dbReference type="AlphaFoldDB" id="E1ZSY6"/>
<comment type="subcellular location">
    <subcellularLocation>
        <location evidence="1">Endomembrane system</location>
    </subcellularLocation>
</comment>
<dbReference type="PROSITE" id="PS00129">
    <property type="entry name" value="GLYCOSYL_HYDROL_F31_1"/>
    <property type="match status" value="1"/>
</dbReference>
<accession>E1ZSY6</accession>
<dbReference type="eggNOG" id="KOG1065">
    <property type="taxonomic scope" value="Eukaryota"/>
</dbReference>
<dbReference type="CDD" id="cd00111">
    <property type="entry name" value="Trefoil"/>
    <property type="match status" value="1"/>
</dbReference>
<keyword evidence="4 7" id="KW-1015">Disulfide bond</keyword>
<dbReference type="InterPro" id="IPR044913">
    <property type="entry name" value="P_trefoil_dom_sf"/>
</dbReference>
<keyword evidence="5" id="KW-0325">Glycoprotein</keyword>
<keyword evidence="9" id="KW-0732">Signal</keyword>
<evidence type="ECO:0000256" key="6">
    <source>
        <dbReference type="ARBA" id="ARBA00041343"/>
    </source>
</evidence>
<dbReference type="SUPFAM" id="SSF57492">
    <property type="entry name" value="Trefoil"/>
    <property type="match status" value="1"/>
</dbReference>
<proteinExistence type="inferred from homology"/>
<keyword evidence="12" id="KW-1185">Reference proteome</keyword>
<comment type="caution">
    <text evidence="7">Lacks conserved residue(s) required for the propagation of feature annotation.</text>
</comment>
<dbReference type="KEGG" id="cvr:CHLNCDRAFT_141480"/>
<evidence type="ECO:0000313" key="12">
    <source>
        <dbReference type="Proteomes" id="UP000008141"/>
    </source>
</evidence>
<dbReference type="STRING" id="554065.E1ZSY6"/>
<dbReference type="Pfam" id="PF00088">
    <property type="entry name" value="Trefoil"/>
    <property type="match status" value="1"/>
</dbReference>
<dbReference type="InterPro" id="IPR011013">
    <property type="entry name" value="Gal_mutarotase_sf_dom"/>
</dbReference>
<dbReference type="SUPFAM" id="SSF74650">
    <property type="entry name" value="Galactose mutarotase-like"/>
    <property type="match status" value="1"/>
</dbReference>
<dbReference type="RefSeq" id="XP_005843192.1">
    <property type="nucleotide sequence ID" value="XM_005843130.1"/>
</dbReference>
<evidence type="ECO:0000256" key="1">
    <source>
        <dbReference type="ARBA" id="ARBA00004308"/>
    </source>
</evidence>
<dbReference type="InterPro" id="IPR025887">
    <property type="entry name" value="Glyco_hydro_31_N_dom"/>
</dbReference>
<dbReference type="GO" id="GO:0016324">
    <property type="term" value="C:apical plasma membrane"/>
    <property type="evidence" value="ECO:0007669"/>
    <property type="project" value="UniProtKB-SubCell"/>
</dbReference>
<evidence type="ECO:0000256" key="4">
    <source>
        <dbReference type="ARBA" id="ARBA00023157"/>
    </source>
</evidence>
<evidence type="ECO:0000256" key="7">
    <source>
        <dbReference type="PROSITE-ProRule" id="PRU00779"/>
    </source>
</evidence>
<reference evidence="11 12" key="1">
    <citation type="journal article" date="2010" name="Plant Cell">
        <title>The Chlorella variabilis NC64A genome reveals adaptation to photosymbiosis, coevolution with viruses, and cryptic sex.</title>
        <authorList>
            <person name="Blanc G."/>
            <person name="Duncan G."/>
            <person name="Agarkova I."/>
            <person name="Borodovsky M."/>
            <person name="Gurnon J."/>
            <person name="Kuo A."/>
            <person name="Lindquist E."/>
            <person name="Lucas S."/>
            <person name="Pangilinan J."/>
            <person name="Polle J."/>
            <person name="Salamov A."/>
            <person name="Terry A."/>
            <person name="Yamada T."/>
            <person name="Dunigan D.D."/>
            <person name="Grigoriev I.V."/>
            <person name="Claverie J.M."/>
            <person name="Van Etten J.L."/>
        </authorList>
    </citation>
    <scope>NUCLEOTIDE SEQUENCE [LARGE SCALE GENOMIC DNA]</scope>
    <source>
        <strain evidence="11 12">NC64A</strain>
    </source>
</reference>
<comment type="similarity">
    <text evidence="2 8">Belongs to the glycosyl hydrolase 31 family.</text>
</comment>
<dbReference type="GO" id="GO:0030246">
    <property type="term" value="F:carbohydrate binding"/>
    <property type="evidence" value="ECO:0007669"/>
    <property type="project" value="InterPro"/>
</dbReference>
<feature type="signal peptide" evidence="9">
    <location>
        <begin position="1"/>
        <end position="22"/>
    </location>
</feature>
<dbReference type="InterPro" id="IPR017957">
    <property type="entry name" value="P_trefoil_CS"/>
</dbReference>
<dbReference type="SUPFAM" id="SSF51445">
    <property type="entry name" value="(Trans)glycosidases"/>
    <property type="match status" value="1"/>
</dbReference>
<feature type="chain" id="PRO_5003156675" description="Maltase" evidence="9">
    <location>
        <begin position="23"/>
        <end position="564"/>
    </location>
</feature>
<dbReference type="PROSITE" id="PS00025">
    <property type="entry name" value="P_TREFOIL_1"/>
    <property type="match status" value="1"/>
</dbReference>
<dbReference type="Gene3D" id="2.60.40.1760">
    <property type="entry name" value="glycosyl hydrolase (family 31)"/>
    <property type="match status" value="1"/>
</dbReference>
<dbReference type="InParanoid" id="E1ZSY6"/>
<dbReference type="EMBL" id="GL433868">
    <property type="protein sequence ID" value="EFN51090.1"/>
    <property type="molecule type" value="Genomic_DNA"/>
</dbReference>
<dbReference type="GeneID" id="17350523"/>
<protein>
    <recommendedName>
        <fullName evidence="6">Maltase</fullName>
    </recommendedName>
</protein>
<dbReference type="Pfam" id="PF13802">
    <property type="entry name" value="Gal_mutarotas_2"/>
    <property type="match status" value="1"/>
</dbReference>
<evidence type="ECO:0000256" key="5">
    <source>
        <dbReference type="ARBA" id="ARBA00023180"/>
    </source>
</evidence>
<dbReference type="PROSITE" id="PS51257">
    <property type="entry name" value="PROKAR_LIPOPROTEIN"/>
    <property type="match status" value="1"/>
</dbReference>
<evidence type="ECO:0000313" key="11">
    <source>
        <dbReference type="EMBL" id="EFN51090.1"/>
    </source>
</evidence>
<keyword evidence="8" id="KW-0378">Hydrolase</keyword>
<dbReference type="PANTHER" id="PTHR22762">
    <property type="entry name" value="ALPHA-GLUCOSIDASE"/>
    <property type="match status" value="1"/>
</dbReference>
<dbReference type="InterPro" id="IPR000322">
    <property type="entry name" value="Glyco_hydro_31_TIM"/>
</dbReference>
<feature type="domain" description="P-type" evidence="10">
    <location>
        <begin position="27"/>
        <end position="78"/>
    </location>
</feature>
<evidence type="ECO:0000256" key="9">
    <source>
        <dbReference type="SAM" id="SignalP"/>
    </source>
</evidence>
<dbReference type="PANTHER" id="PTHR22762:SF133">
    <property type="entry name" value="P-TYPE DOMAIN-CONTAINING PROTEIN"/>
    <property type="match status" value="1"/>
</dbReference>
<evidence type="ECO:0000256" key="2">
    <source>
        <dbReference type="ARBA" id="ARBA00007806"/>
    </source>
</evidence>
<dbReference type="PROSITE" id="PS51448">
    <property type="entry name" value="P_TREFOIL_2"/>
    <property type="match status" value="1"/>
</dbReference>
<evidence type="ECO:0000256" key="3">
    <source>
        <dbReference type="ARBA" id="ARBA00023136"/>
    </source>
</evidence>
<dbReference type="GO" id="GO:0004553">
    <property type="term" value="F:hydrolase activity, hydrolyzing O-glycosyl compounds"/>
    <property type="evidence" value="ECO:0007669"/>
    <property type="project" value="InterPro"/>
</dbReference>
<keyword evidence="3" id="KW-0472">Membrane</keyword>
<dbReference type="Proteomes" id="UP000008141">
    <property type="component" value="Unassembled WGS sequence"/>
</dbReference>
<gene>
    <name evidence="11" type="ORF">CHLNCDRAFT_141480</name>
</gene>
<feature type="disulfide bond" evidence="7">
    <location>
        <begin position="38"/>
        <end position="53"/>
    </location>
</feature>